<dbReference type="Proteomes" id="UP001165289">
    <property type="component" value="Unassembled WGS sequence"/>
</dbReference>
<organism evidence="1 2">
    <name type="scientific">Oopsacas minuta</name>
    <dbReference type="NCBI Taxonomy" id="111878"/>
    <lineage>
        <taxon>Eukaryota</taxon>
        <taxon>Metazoa</taxon>
        <taxon>Porifera</taxon>
        <taxon>Hexactinellida</taxon>
        <taxon>Hexasterophora</taxon>
        <taxon>Lyssacinosida</taxon>
        <taxon>Leucopsacidae</taxon>
        <taxon>Oopsacas</taxon>
    </lineage>
</organism>
<protein>
    <submittedName>
        <fullName evidence="1">Uncharacterized protein</fullName>
    </submittedName>
</protein>
<gene>
    <name evidence="1" type="ORF">LOD99_9944</name>
</gene>
<dbReference type="AlphaFoldDB" id="A0AAV7KJY8"/>
<proteinExistence type="predicted"/>
<accession>A0AAV7KJY8</accession>
<name>A0AAV7KJY8_9METZ</name>
<evidence type="ECO:0000313" key="2">
    <source>
        <dbReference type="Proteomes" id="UP001165289"/>
    </source>
</evidence>
<evidence type="ECO:0000313" key="1">
    <source>
        <dbReference type="EMBL" id="KAI6661702.1"/>
    </source>
</evidence>
<keyword evidence="2" id="KW-1185">Reference proteome</keyword>
<comment type="caution">
    <text evidence="1">The sequence shown here is derived from an EMBL/GenBank/DDBJ whole genome shotgun (WGS) entry which is preliminary data.</text>
</comment>
<sequence>MSTSAQYQCTQSSHVSHMTHSGGSFLPTLLNRTGMGSLWLQMLHRIPESELLDESDQDYEMTGETLRSLILLFTLNPLRPRTQHISSLGHSQPQTVPLYNFFRLLLSTEHSLYVV</sequence>
<reference evidence="1 2" key="1">
    <citation type="journal article" date="2023" name="BMC Biol.">
        <title>The compact genome of the sponge Oopsacas minuta (Hexactinellida) is lacking key metazoan core genes.</title>
        <authorList>
            <person name="Santini S."/>
            <person name="Schenkelaars Q."/>
            <person name="Jourda C."/>
            <person name="Duchesne M."/>
            <person name="Belahbib H."/>
            <person name="Rocher C."/>
            <person name="Selva M."/>
            <person name="Riesgo A."/>
            <person name="Vervoort M."/>
            <person name="Leys S.P."/>
            <person name="Kodjabachian L."/>
            <person name="Le Bivic A."/>
            <person name="Borchiellini C."/>
            <person name="Claverie J.M."/>
            <person name="Renard E."/>
        </authorList>
    </citation>
    <scope>NUCLEOTIDE SEQUENCE [LARGE SCALE GENOMIC DNA]</scope>
    <source>
        <strain evidence="1">SPO-2</strain>
    </source>
</reference>
<dbReference type="EMBL" id="JAKMXF010000010">
    <property type="protein sequence ID" value="KAI6661702.1"/>
    <property type="molecule type" value="Genomic_DNA"/>
</dbReference>